<keyword evidence="1" id="KW-0472">Membrane</keyword>
<dbReference type="InterPro" id="IPR007890">
    <property type="entry name" value="CHASE2"/>
</dbReference>
<reference evidence="3 4" key="1">
    <citation type="submission" date="2019-02" db="EMBL/GenBank/DDBJ databases">
        <title>Deep-cultivation of Planctomycetes and their phenomic and genomic characterization uncovers novel biology.</title>
        <authorList>
            <person name="Wiegand S."/>
            <person name="Jogler M."/>
            <person name="Boedeker C."/>
            <person name="Pinto D."/>
            <person name="Vollmers J."/>
            <person name="Rivas-Marin E."/>
            <person name="Kohn T."/>
            <person name="Peeters S.H."/>
            <person name="Heuer A."/>
            <person name="Rast P."/>
            <person name="Oberbeckmann S."/>
            <person name="Bunk B."/>
            <person name="Jeske O."/>
            <person name="Meyerdierks A."/>
            <person name="Storesund J.E."/>
            <person name="Kallscheuer N."/>
            <person name="Luecker S."/>
            <person name="Lage O.M."/>
            <person name="Pohl T."/>
            <person name="Merkel B.J."/>
            <person name="Hornburger P."/>
            <person name="Mueller R.-W."/>
            <person name="Bruemmer F."/>
            <person name="Labrenz M."/>
            <person name="Spormann A.M."/>
            <person name="Op den Camp H."/>
            <person name="Overmann J."/>
            <person name="Amann R."/>
            <person name="Jetten M.S.M."/>
            <person name="Mascher T."/>
            <person name="Medema M.H."/>
            <person name="Devos D.P."/>
            <person name="Kaster A.-K."/>
            <person name="Ovreas L."/>
            <person name="Rohde M."/>
            <person name="Galperin M.Y."/>
            <person name="Jogler C."/>
        </authorList>
    </citation>
    <scope>NUCLEOTIDE SEQUENCE [LARGE SCALE GENOMIC DNA]</scope>
    <source>
        <strain evidence="3 4">K23_9</strain>
    </source>
</reference>
<feature type="transmembrane region" description="Helical" evidence="1">
    <location>
        <begin position="334"/>
        <end position="352"/>
    </location>
</feature>
<evidence type="ECO:0000313" key="3">
    <source>
        <dbReference type="EMBL" id="QDT12146.1"/>
    </source>
</evidence>
<dbReference type="OrthoDB" id="6127963at2"/>
<organism evidence="3 4">
    <name type="scientific">Stieleria marina</name>
    <dbReference type="NCBI Taxonomy" id="1930275"/>
    <lineage>
        <taxon>Bacteria</taxon>
        <taxon>Pseudomonadati</taxon>
        <taxon>Planctomycetota</taxon>
        <taxon>Planctomycetia</taxon>
        <taxon>Pirellulales</taxon>
        <taxon>Pirellulaceae</taxon>
        <taxon>Stieleria</taxon>
    </lineage>
</organism>
<dbReference type="Pfam" id="PF05226">
    <property type="entry name" value="CHASE2"/>
    <property type="match status" value="1"/>
</dbReference>
<feature type="transmembrane region" description="Helical" evidence="1">
    <location>
        <begin position="43"/>
        <end position="64"/>
    </location>
</feature>
<keyword evidence="1" id="KW-1133">Transmembrane helix</keyword>
<feature type="domain" description="CHASE2" evidence="2">
    <location>
        <begin position="64"/>
        <end position="318"/>
    </location>
</feature>
<dbReference type="SMART" id="SM01080">
    <property type="entry name" value="CHASE2"/>
    <property type="match status" value="1"/>
</dbReference>
<dbReference type="Proteomes" id="UP000319817">
    <property type="component" value="Chromosome"/>
</dbReference>
<feature type="transmembrane region" description="Helical" evidence="1">
    <location>
        <begin position="298"/>
        <end position="322"/>
    </location>
</feature>
<evidence type="ECO:0000256" key="1">
    <source>
        <dbReference type="SAM" id="Phobius"/>
    </source>
</evidence>
<keyword evidence="1" id="KW-0812">Transmembrane</keyword>
<dbReference type="EMBL" id="CP036526">
    <property type="protein sequence ID" value="QDT12146.1"/>
    <property type="molecule type" value="Genomic_DNA"/>
</dbReference>
<sequence>MCLVDPGIDGVVYPGSYFFAGLNFRCALHRQVMNPIHRRPDRYGVVMTLVIVLTVWTVNSLGLLRYADDCLSDLANAFAARSYAPDDSLLVYVPPSVLDNDDQLLNLVSRIGQDGPAKIAIVHPVSHSQAKRLDQLPFAEDIVVGYQRASNPSSQNNAATESITCGYLDLCLKGQSVYRNHLFKHQSVVKGSRGIKTEWSIEAQIARQVLGERNAGLIPGRPVGVRFFGGASGLANVSSDDVLYDAVIPEMVAGRIVMIGPQSTNEQGFVTPTTLGADRMSRLELHANFLQTLLHDNYLVSLSELGILGVIFCVPMVCVHCFRNLANRWMIRSWLAFQLMVCLLGWTCLSLWSVRMPVTAMLAAVALSFVSVLYLRFRALKDLVDNWRLLRSTNERITLQRIDNDRWKAMADSLVEVFAPRRAVLMRLDPGSTHLEVSQTCGCGVDAIREQRRDVHRYPFREAIDQNYPTQIEDRRFLVEPENGGVGEFMVPLVMLSEVIGFMVVEMDDADLERWSDFESCLARYAGDMAIFLAGDQDCDEAGEITDRSNQPSRTLPEQAMAAALIKDEVQHRGFQKMLGRAVDGAETAIAIGDVFGQLVKVNEKMVALMQRGDVSAQDTSCVEVLARLTHRDEDECRQLFRRCIIEDRSEQIVLASKSAADSSSVLFVRPLSASNQDHQRGIDSRFVAIEIVSGEIFDAINHWQRQFMAAQSDRIDRQMELLLQIAGDLEIVKRDGGSQTDPYVAMARDVLRSVNECRAATGNNLTDTPTDHFLLDTKPVLSAALRSGEDDMRQSGVTVSEKITDEQVVASANPFLLEQVFSTIVECLVSDCDEETQLIIECDRAADSVIYRFSTQSTLLETTQLERCLFGTSESERAMLAPCEDALLTQRHLDRLRESNRWLAAWGAKLSIDCDAFYRVSISLELMASDQAVSNPSSDFSAEPKAVHSH</sequence>
<evidence type="ECO:0000313" key="4">
    <source>
        <dbReference type="Proteomes" id="UP000319817"/>
    </source>
</evidence>
<accession>A0A517NYE4</accession>
<name>A0A517NYE4_9BACT</name>
<gene>
    <name evidence="3" type="ORF">K239x_41540</name>
</gene>
<proteinExistence type="predicted"/>
<evidence type="ECO:0000259" key="2">
    <source>
        <dbReference type="SMART" id="SM01080"/>
    </source>
</evidence>
<keyword evidence="4" id="KW-1185">Reference proteome</keyword>
<dbReference type="AlphaFoldDB" id="A0A517NYE4"/>
<protein>
    <submittedName>
        <fullName evidence="3">CHASE2 domain protein</fullName>
    </submittedName>
</protein>